<proteinExistence type="predicted"/>
<reference evidence="2" key="1">
    <citation type="journal article" date="2011" name="PLoS Genet.">
        <title>Genomic analysis of the necrotrophic fungal pathogens Sclerotinia sclerotiorum and Botrytis cinerea.</title>
        <authorList>
            <person name="Amselem J."/>
            <person name="Cuomo C.A."/>
            <person name="van Kan J.A."/>
            <person name="Viaud M."/>
            <person name="Benito E.P."/>
            <person name="Couloux A."/>
            <person name="Coutinho P.M."/>
            <person name="de Vries R.P."/>
            <person name="Dyer P.S."/>
            <person name="Fillinger S."/>
            <person name="Fournier E."/>
            <person name="Gout L."/>
            <person name="Hahn M."/>
            <person name="Kohn L."/>
            <person name="Lapalu N."/>
            <person name="Plummer K.M."/>
            <person name="Pradier J.M."/>
            <person name="Quevillon E."/>
            <person name="Sharon A."/>
            <person name="Simon A."/>
            <person name="ten Have A."/>
            <person name="Tudzynski B."/>
            <person name="Tudzynski P."/>
            <person name="Wincker P."/>
            <person name="Andrew M."/>
            <person name="Anthouard V."/>
            <person name="Beever R.E."/>
            <person name="Beffa R."/>
            <person name="Benoit I."/>
            <person name="Bouzid O."/>
            <person name="Brault B."/>
            <person name="Chen Z."/>
            <person name="Choquer M."/>
            <person name="Collemare J."/>
            <person name="Cotton P."/>
            <person name="Danchin E.G."/>
            <person name="Da Silva C."/>
            <person name="Gautier A."/>
            <person name="Giraud C."/>
            <person name="Giraud T."/>
            <person name="Gonzalez C."/>
            <person name="Grossetete S."/>
            <person name="Guldener U."/>
            <person name="Henrissat B."/>
            <person name="Howlett B.J."/>
            <person name="Kodira C."/>
            <person name="Kretschmer M."/>
            <person name="Lappartient A."/>
            <person name="Leroch M."/>
            <person name="Levis C."/>
            <person name="Mauceli E."/>
            <person name="Neuveglise C."/>
            <person name="Oeser B."/>
            <person name="Pearson M."/>
            <person name="Poulain J."/>
            <person name="Poussereau N."/>
            <person name="Quesneville H."/>
            <person name="Rascle C."/>
            <person name="Schumacher J."/>
            <person name="Segurens B."/>
            <person name="Sexton A."/>
            <person name="Silva E."/>
            <person name="Sirven C."/>
            <person name="Soanes D.M."/>
            <person name="Talbot N.J."/>
            <person name="Templeton M."/>
            <person name="Yandava C."/>
            <person name="Yarden O."/>
            <person name="Zeng Q."/>
            <person name="Rollins J.A."/>
            <person name="Lebrun M.H."/>
            <person name="Dickman M."/>
        </authorList>
    </citation>
    <scope>NUCLEOTIDE SEQUENCE [LARGE SCALE GENOMIC DNA]</scope>
    <source>
        <strain evidence="2">T4</strain>
    </source>
</reference>
<organism evidence="1 2">
    <name type="scientific">Botryotinia fuckeliana (strain T4)</name>
    <name type="common">Noble rot fungus</name>
    <name type="synonym">Botrytis cinerea</name>
    <dbReference type="NCBI Taxonomy" id="999810"/>
    <lineage>
        <taxon>Eukaryota</taxon>
        <taxon>Fungi</taxon>
        <taxon>Dikarya</taxon>
        <taxon>Ascomycota</taxon>
        <taxon>Pezizomycotina</taxon>
        <taxon>Leotiomycetes</taxon>
        <taxon>Helotiales</taxon>
        <taxon>Sclerotiniaceae</taxon>
        <taxon>Botrytis</taxon>
    </lineage>
</organism>
<sequence>MKITEAQCISEQPKGIYKSSGSGCFKSFSPTHFNTPCNNLFLCASVPIHVNAQSREIFSAEVPKKANINAATANVRFFPVA</sequence>
<protein>
    <submittedName>
        <fullName evidence="1">Uncharacterized protein</fullName>
    </submittedName>
</protein>
<evidence type="ECO:0000313" key="2">
    <source>
        <dbReference type="Proteomes" id="UP000008177"/>
    </source>
</evidence>
<dbReference type="AlphaFoldDB" id="G2YRM8"/>
<accession>G2YRM8</accession>
<evidence type="ECO:0000313" key="1">
    <source>
        <dbReference type="EMBL" id="CCD54276.1"/>
    </source>
</evidence>
<name>G2YRM8_BOTF4</name>
<dbReference type="HOGENOM" id="CLU_2573631_0_0_1"/>
<gene>
    <name evidence="1" type="ORF">BofuT4_uP129760.1</name>
</gene>
<dbReference type="Proteomes" id="UP000008177">
    <property type="component" value="Unplaced contigs"/>
</dbReference>
<dbReference type="InParanoid" id="G2YRM8"/>
<dbReference type="EMBL" id="FQ790350">
    <property type="protein sequence ID" value="CCD54276.1"/>
    <property type="molecule type" value="Genomic_DNA"/>
</dbReference>